<comment type="caution">
    <text evidence="1">The sequence shown here is derived from an EMBL/GenBank/DDBJ whole genome shotgun (WGS) entry which is preliminary data.</text>
</comment>
<dbReference type="EMBL" id="CAJVPK010000164">
    <property type="protein sequence ID" value="CAG8464327.1"/>
    <property type="molecule type" value="Genomic_DNA"/>
</dbReference>
<sequence length="268" mass="30770">MSFLADFEPALINSPYDRSQKRTTKKTTSSSKASIEETISLIRTNIKYKQEFFGVGMREIINGIDVIFFGKENKVEKELTIKWEENLISDVLEKKVKKINGIETGVATERRLLEMDETIQFVSKSNIYPGQTTKGFEQVVKLRGQSNEAYRRMDCDLLIMEMNICQNYFSRKSSTAKKKNKGKNRLVCTLQNQLQQKIECEEEVVSEDLGLIAKEISSRVAKIKFLRWAISVYSRGGCTAYEAMKNIMRLPSVSTLKSYINERQQHSG</sequence>
<proteinExistence type="predicted"/>
<protein>
    <submittedName>
        <fullName evidence="1">8832_t:CDS:1</fullName>
    </submittedName>
</protein>
<name>A0A9N8Z171_9GLOM</name>
<reference evidence="1" key="1">
    <citation type="submission" date="2021-06" db="EMBL/GenBank/DDBJ databases">
        <authorList>
            <person name="Kallberg Y."/>
            <person name="Tangrot J."/>
            <person name="Rosling A."/>
        </authorList>
    </citation>
    <scope>NUCLEOTIDE SEQUENCE</scope>
    <source>
        <strain evidence="1">AZ414A</strain>
    </source>
</reference>
<gene>
    <name evidence="1" type="ORF">DEBURN_LOCUS2842</name>
</gene>
<dbReference type="OrthoDB" id="2444186at2759"/>
<organism evidence="1 2">
    <name type="scientific">Diversispora eburnea</name>
    <dbReference type="NCBI Taxonomy" id="1213867"/>
    <lineage>
        <taxon>Eukaryota</taxon>
        <taxon>Fungi</taxon>
        <taxon>Fungi incertae sedis</taxon>
        <taxon>Mucoromycota</taxon>
        <taxon>Glomeromycotina</taxon>
        <taxon>Glomeromycetes</taxon>
        <taxon>Diversisporales</taxon>
        <taxon>Diversisporaceae</taxon>
        <taxon>Diversispora</taxon>
    </lineage>
</organism>
<accession>A0A9N8Z171</accession>
<dbReference type="AlphaFoldDB" id="A0A9N8Z171"/>
<evidence type="ECO:0000313" key="1">
    <source>
        <dbReference type="EMBL" id="CAG8464327.1"/>
    </source>
</evidence>
<evidence type="ECO:0000313" key="2">
    <source>
        <dbReference type="Proteomes" id="UP000789706"/>
    </source>
</evidence>
<keyword evidence="2" id="KW-1185">Reference proteome</keyword>
<dbReference type="Proteomes" id="UP000789706">
    <property type="component" value="Unassembled WGS sequence"/>
</dbReference>